<sequence length="900" mass="88702">MAPAAAVGTAVLPATVALAAKAAAAGGSRASRRRRRRPWHGRGAAGAGATPLGVASAAAAVAMVLLGATAPLSVAGQELFAPPALAPDAVVVDDTLPGVDFASSSPFRSAVDYNFFGRALAGVPGATADSRRLVVAAENAYEVGELQGAGRSSGALRWVALYNQSSTPFRTSNLGVSLSLINGTGSVRAASVDGAPPTPLTFVAADDYRALLYLGWPEAADDGGDGAAHTHGLWANASAPAVGFDSDYAGSRAAKWGSSTASLYRAERDATVVAVGAPEANAVSILELPRGRVRAAAQAAGDGGAAAAAPTARAAADAAAAPGTIVALQHLRLAPEDAVAVVGVGDAPAGGNETTGGAVPGGTDGLPVLPPGAVDNGNGTVTVPVTGYGKHLAIDGRFLAVSASDDVTVLQWNETTNTYGSSVSLRGVIDSDEAGVLSGFEGGALALNGDRLLVAAPAGGTYAFHYEEVDGKWLFDKVLTRPAKPVAVAMDDTWAVVGGEHRVVAHRWESGRWQPALTLTDPSKATGFVYAAAVALVGGVAVVGEPIFGEVHVWDLREAPTPSPPPAAPPTPVGLPLVEAGSGGRVCFGRAEGVRVRGRGVVPIGDLRRGDWVEAWAAAHAAPAGGGGAALAAAARSVAASVFPPWVAAAAVGAPPRGAAVAATATQWTANATRGGDAPAATRRLWSPVVLVQHATSMATAPLLTLTVRADAPPGGGGSPPIDTRLTLTPNHALLTTLSPTQTVAAGALAPGDRLHMATPDSPSGVVGATVVAVDAAPAGRVINVHTAAGTVVVGDVLASCYPALTLGGGRLSVAEVAEATGVMRLAGWVGQMGGGGLVDAVDGLVHVMGGWVRDGGGGGGGGVLLLVAATAAAAAVAGGGVHRRAKACGPTASGVRGTG</sequence>
<evidence type="ECO:0000313" key="2">
    <source>
        <dbReference type="Proteomes" id="UP000798662"/>
    </source>
</evidence>
<reference evidence="1" key="1">
    <citation type="submission" date="2019-11" db="EMBL/GenBank/DDBJ databases">
        <title>Nori genome reveals adaptations in red seaweeds to the harsh intertidal environment.</title>
        <authorList>
            <person name="Wang D."/>
            <person name="Mao Y."/>
        </authorList>
    </citation>
    <scope>NUCLEOTIDE SEQUENCE</scope>
    <source>
        <tissue evidence="1">Gametophyte</tissue>
    </source>
</reference>
<organism evidence="1 2">
    <name type="scientific">Pyropia yezoensis</name>
    <name type="common">Susabi-nori</name>
    <name type="synonym">Porphyra yezoensis</name>
    <dbReference type="NCBI Taxonomy" id="2788"/>
    <lineage>
        <taxon>Eukaryota</taxon>
        <taxon>Rhodophyta</taxon>
        <taxon>Bangiophyceae</taxon>
        <taxon>Bangiales</taxon>
        <taxon>Bangiaceae</taxon>
        <taxon>Pyropia</taxon>
    </lineage>
</organism>
<name>A0ACC3C923_PYRYE</name>
<gene>
    <name evidence="1" type="ORF">I4F81_009004</name>
</gene>
<accession>A0ACC3C923</accession>
<evidence type="ECO:0000313" key="1">
    <source>
        <dbReference type="EMBL" id="KAK1866486.1"/>
    </source>
</evidence>
<dbReference type="Proteomes" id="UP000798662">
    <property type="component" value="Chromosome 2"/>
</dbReference>
<keyword evidence="2" id="KW-1185">Reference proteome</keyword>
<protein>
    <submittedName>
        <fullName evidence="1">Uncharacterized protein</fullName>
    </submittedName>
</protein>
<proteinExistence type="predicted"/>
<dbReference type="EMBL" id="CM020619">
    <property type="protein sequence ID" value="KAK1866486.1"/>
    <property type="molecule type" value="Genomic_DNA"/>
</dbReference>
<comment type="caution">
    <text evidence="1">The sequence shown here is derived from an EMBL/GenBank/DDBJ whole genome shotgun (WGS) entry which is preliminary data.</text>
</comment>